<organism evidence="5 6">
    <name type="scientific">Marinobacterium zhoushanense</name>
    <dbReference type="NCBI Taxonomy" id="1679163"/>
    <lineage>
        <taxon>Bacteria</taxon>
        <taxon>Pseudomonadati</taxon>
        <taxon>Pseudomonadota</taxon>
        <taxon>Gammaproteobacteria</taxon>
        <taxon>Oceanospirillales</taxon>
        <taxon>Oceanospirillaceae</taxon>
        <taxon>Marinobacterium</taxon>
    </lineage>
</organism>
<dbReference type="EMBL" id="BMIJ01000004">
    <property type="protein sequence ID" value="GGB95534.1"/>
    <property type="molecule type" value="Genomic_DNA"/>
</dbReference>
<evidence type="ECO:0000313" key="5">
    <source>
        <dbReference type="EMBL" id="GGB95534.1"/>
    </source>
</evidence>
<dbReference type="SUPFAM" id="SSF53686">
    <property type="entry name" value="Tryptophan synthase beta subunit-like PLP-dependent enzymes"/>
    <property type="match status" value="1"/>
</dbReference>
<dbReference type="PANTHER" id="PTHR43780">
    <property type="entry name" value="1-AMINOCYCLOPROPANE-1-CARBOXYLATE DEAMINASE-RELATED"/>
    <property type="match status" value="1"/>
</dbReference>
<dbReference type="Gene3D" id="3.40.50.1100">
    <property type="match status" value="2"/>
</dbReference>
<keyword evidence="6" id="KW-1185">Reference proteome</keyword>
<keyword evidence="3" id="KW-0663">Pyridoxal phosphate</keyword>
<evidence type="ECO:0000256" key="3">
    <source>
        <dbReference type="ARBA" id="ARBA00022898"/>
    </source>
</evidence>
<name>A0ABQ1KIF2_9GAMM</name>
<dbReference type="RefSeq" id="WP_188748202.1">
    <property type="nucleotide sequence ID" value="NZ_BMIJ01000004.1"/>
</dbReference>
<sequence>MSGKLSRESASFQTGLASVTPLHSAFYRQYNITVGLLRIDLLHPQISGNKWFKLLPLLQRLESGERPRVLSFGGVWSNHLHALAYVGNSFGIRTLGMVRGHPAQASTAMLEDAQRWGMQLVYLSRDEYRDRDAPAFLATLAQEYLGWEVLPEGGSNADAVQGCRTIWQSVQGSDWSAPDYFVCAMGTGGTLAGVIAGKPSRTQVVGVPVLALGDAGEHRVRELLSQAQVSDPQGWCLDHAGAFGGYAKLTHELAAFLLSFECRIGVPLDPVYTLKMMAALNRRVVRGQIAPGSRVLLLHSGGLQGRRGMLSRVETGASAFVGPQLV</sequence>
<dbReference type="PANTHER" id="PTHR43780:SF2">
    <property type="entry name" value="1-AMINOCYCLOPROPANE-1-CARBOXYLATE DEAMINASE-RELATED"/>
    <property type="match status" value="1"/>
</dbReference>
<dbReference type="InterPro" id="IPR001926">
    <property type="entry name" value="TrpB-like_PALP"/>
</dbReference>
<proteinExistence type="inferred from homology"/>
<evidence type="ECO:0000313" key="6">
    <source>
        <dbReference type="Proteomes" id="UP000629025"/>
    </source>
</evidence>
<evidence type="ECO:0000256" key="2">
    <source>
        <dbReference type="ARBA" id="ARBA00008639"/>
    </source>
</evidence>
<reference evidence="6" key="1">
    <citation type="journal article" date="2019" name="Int. J. Syst. Evol. Microbiol.">
        <title>The Global Catalogue of Microorganisms (GCM) 10K type strain sequencing project: providing services to taxonomists for standard genome sequencing and annotation.</title>
        <authorList>
            <consortium name="The Broad Institute Genomics Platform"/>
            <consortium name="The Broad Institute Genome Sequencing Center for Infectious Disease"/>
            <person name="Wu L."/>
            <person name="Ma J."/>
        </authorList>
    </citation>
    <scope>NUCLEOTIDE SEQUENCE [LARGE SCALE GENOMIC DNA]</scope>
    <source>
        <strain evidence="6">CGMCC 1.15341</strain>
    </source>
</reference>
<protein>
    <submittedName>
        <fullName evidence="5">1-aminocyclopropane-1-carboxylate deaminase</fullName>
    </submittedName>
</protein>
<evidence type="ECO:0000256" key="1">
    <source>
        <dbReference type="ARBA" id="ARBA00001933"/>
    </source>
</evidence>
<dbReference type="PIRSF" id="PIRSF006278">
    <property type="entry name" value="ACCD_DCysDesulf"/>
    <property type="match status" value="1"/>
</dbReference>
<dbReference type="InterPro" id="IPR036052">
    <property type="entry name" value="TrpB-like_PALP_sf"/>
</dbReference>
<dbReference type="Proteomes" id="UP000629025">
    <property type="component" value="Unassembled WGS sequence"/>
</dbReference>
<dbReference type="Pfam" id="PF00291">
    <property type="entry name" value="PALP"/>
    <property type="match status" value="1"/>
</dbReference>
<comment type="similarity">
    <text evidence="2">Belongs to the ACC deaminase/D-cysteine desulfhydrase family.</text>
</comment>
<evidence type="ECO:0000259" key="4">
    <source>
        <dbReference type="Pfam" id="PF00291"/>
    </source>
</evidence>
<gene>
    <name evidence="5" type="ORF">GCM10011352_22040</name>
</gene>
<dbReference type="InterPro" id="IPR027278">
    <property type="entry name" value="ACCD_DCysDesulf"/>
</dbReference>
<comment type="cofactor">
    <cofactor evidence="1">
        <name>pyridoxal 5'-phosphate</name>
        <dbReference type="ChEBI" id="CHEBI:597326"/>
    </cofactor>
</comment>
<accession>A0ABQ1KIF2</accession>
<comment type="caution">
    <text evidence="5">The sequence shown here is derived from an EMBL/GenBank/DDBJ whole genome shotgun (WGS) entry which is preliminary data.</text>
</comment>
<feature type="domain" description="Tryptophan synthase beta chain-like PALP" evidence="4">
    <location>
        <begin position="19"/>
        <end position="301"/>
    </location>
</feature>